<sequence>MRHLVVLLLIMYCTAVSADDTDERGALARRLVELTEVKERNLEENQCTKVSADSSKAIVALYVRNPANFNGISPQSAYWPEVEAIYRDFYSVVCTSSLFSNLEGLHAKAYATMSLADLRAAVAFYSSPAAREMALAAKNHLAEANAINNRVSSSEELTRARASFTDAMRHLAKKYKTDPR</sequence>
<proteinExistence type="predicted"/>
<keyword evidence="3" id="KW-1185">Reference proteome</keyword>
<organism evidence="2 3">
    <name type="scientific">Massilia eurypsychrophila</name>
    <dbReference type="NCBI Taxonomy" id="1485217"/>
    <lineage>
        <taxon>Bacteria</taxon>
        <taxon>Pseudomonadati</taxon>
        <taxon>Pseudomonadota</taxon>
        <taxon>Betaproteobacteria</taxon>
        <taxon>Burkholderiales</taxon>
        <taxon>Oxalobacteraceae</taxon>
        <taxon>Telluria group</taxon>
        <taxon>Massilia</taxon>
    </lineage>
</organism>
<dbReference type="AlphaFoldDB" id="A0A2G8TGL0"/>
<reference evidence="2 3" key="1">
    <citation type="submission" date="2017-10" db="EMBL/GenBank/DDBJ databases">
        <title>Massilia psychrophilum sp. nov., a novel purple-pigmented bacterium isolated from Tianshan glacier, Xinjiang Municipality, China.</title>
        <authorList>
            <person name="Wang H."/>
        </authorList>
    </citation>
    <scope>NUCLEOTIDE SEQUENCE [LARGE SCALE GENOMIC DNA]</scope>
    <source>
        <strain evidence="2 3">JCM 30074</strain>
    </source>
</reference>
<gene>
    <name evidence="2" type="ORF">CR105_08225</name>
</gene>
<accession>A0A2G8TGL0</accession>
<dbReference type="RefSeq" id="WP_099787971.1">
    <property type="nucleotide sequence ID" value="NZ_JBHLYV010000031.1"/>
</dbReference>
<feature type="signal peptide" evidence="1">
    <location>
        <begin position="1"/>
        <end position="18"/>
    </location>
</feature>
<dbReference type="Proteomes" id="UP000230390">
    <property type="component" value="Unassembled WGS sequence"/>
</dbReference>
<name>A0A2G8TGL0_9BURK</name>
<comment type="caution">
    <text evidence="2">The sequence shown here is derived from an EMBL/GenBank/DDBJ whole genome shotgun (WGS) entry which is preliminary data.</text>
</comment>
<evidence type="ECO:0008006" key="4">
    <source>
        <dbReference type="Google" id="ProtNLM"/>
    </source>
</evidence>
<feature type="chain" id="PRO_5013681456" description="DUF2059 domain-containing protein" evidence="1">
    <location>
        <begin position="19"/>
        <end position="180"/>
    </location>
</feature>
<dbReference type="OrthoDB" id="8904258at2"/>
<evidence type="ECO:0000313" key="3">
    <source>
        <dbReference type="Proteomes" id="UP000230390"/>
    </source>
</evidence>
<dbReference type="EMBL" id="PDOC01000004">
    <property type="protein sequence ID" value="PIL45176.1"/>
    <property type="molecule type" value="Genomic_DNA"/>
</dbReference>
<evidence type="ECO:0000256" key="1">
    <source>
        <dbReference type="SAM" id="SignalP"/>
    </source>
</evidence>
<evidence type="ECO:0000313" key="2">
    <source>
        <dbReference type="EMBL" id="PIL45176.1"/>
    </source>
</evidence>
<keyword evidence="1" id="KW-0732">Signal</keyword>
<protein>
    <recommendedName>
        <fullName evidence="4">DUF2059 domain-containing protein</fullName>
    </recommendedName>
</protein>